<dbReference type="EMBL" id="KZ084089">
    <property type="protein sequence ID" value="OSD06754.1"/>
    <property type="molecule type" value="Genomic_DNA"/>
</dbReference>
<evidence type="ECO:0000256" key="1">
    <source>
        <dbReference type="SAM" id="MobiDB-lite"/>
    </source>
</evidence>
<reference evidence="3 4" key="1">
    <citation type="journal article" date="2015" name="Biotechnol. Biofuels">
        <title>Enhanced degradation of softwood versus hardwood by the white-rot fungus Pycnoporus coccineus.</title>
        <authorList>
            <person name="Couturier M."/>
            <person name="Navarro D."/>
            <person name="Chevret D."/>
            <person name="Henrissat B."/>
            <person name="Piumi F."/>
            <person name="Ruiz-Duenas F.J."/>
            <person name="Martinez A.T."/>
            <person name="Grigoriev I.V."/>
            <person name="Riley R."/>
            <person name="Lipzen A."/>
            <person name="Berrin J.G."/>
            <person name="Master E.R."/>
            <person name="Rosso M.N."/>
        </authorList>
    </citation>
    <scope>NUCLEOTIDE SEQUENCE [LARGE SCALE GENOMIC DNA]</scope>
    <source>
        <strain evidence="3 4">BRFM310</strain>
    </source>
</reference>
<dbReference type="OrthoDB" id="10662684at2759"/>
<gene>
    <name evidence="3" type="ORF">PYCCODRAFT_759876</name>
</gene>
<accession>A0A1Y2J1R5</accession>
<organism evidence="3 4">
    <name type="scientific">Trametes coccinea (strain BRFM310)</name>
    <name type="common">Pycnoporus coccineus</name>
    <dbReference type="NCBI Taxonomy" id="1353009"/>
    <lineage>
        <taxon>Eukaryota</taxon>
        <taxon>Fungi</taxon>
        <taxon>Dikarya</taxon>
        <taxon>Basidiomycota</taxon>
        <taxon>Agaricomycotina</taxon>
        <taxon>Agaricomycetes</taxon>
        <taxon>Polyporales</taxon>
        <taxon>Polyporaceae</taxon>
        <taxon>Trametes</taxon>
    </lineage>
</organism>
<evidence type="ECO:0000313" key="3">
    <source>
        <dbReference type="EMBL" id="OSD06754.1"/>
    </source>
</evidence>
<feature type="chain" id="PRO_5012124199" evidence="2">
    <location>
        <begin position="18"/>
        <end position="339"/>
    </location>
</feature>
<name>A0A1Y2J1R5_TRAC3</name>
<feature type="compositionally biased region" description="Basic and acidic residues" evidence="1">
    <location>
        <begin position="243"/>
        <end position="255"/>
    </location>
</feature>
<feature type="region of interest" description="Disordered" evidence="1">
    <location>
        <begin position="241"/>
        <end position="264"/>
    </location>
</feature>
<evidence type="ECO:0000256" key="2">
    <source>
        <dbReference type="SAM" id="SignalP"/>
    </source>
</evidence>
<protein>
    <submittedName>
        <fullName evidence="3">Uncharacterized protein</fullName>
    </submittedName>
</protein>
<dbReference type="AlphaFoldDB" id="A0A1Y2J1R5"/>
<proteinExistence type="predicted"/>
<evidence type="ECO:0000313" key="4">
    <source>
        <dbReference type="Proteomes" id="UP000193067"/>
    </source>
</evidence>
<keyword evidence="2" id="KW-0732">Signal</keyword>
<sequence>MLSVSVASFIFIITIHDLRVYLIDTTACSTCSRSVVICGYRGRWRSALFSSLSSAHFVYCTGDMHAQTSPCSWQRHNRPALLLPLLAAPSGPLPVHYLGPLSPVRTTCPSGSYSFHRVYSRPPGRSVHTHLSSPVPSPSVRPSCQLSLRILSYTPAIPQCSSWCTLPLRVLSSDFASLSTLVTLPHPSIRHQPCSAVHSDTYVAPCGSCPRFPDLGLWISPENSSSRHSSARLGAQHRTRSLHARENHKTHDVRAPCRGASNTHTSPEHMFTDLHLLSLSRPRVRGEQFRAVTAMPEYLPPRRAFSSRTFHRPADIGCKPVPVVTPVLSFARPCLRALH</sequence>
<keyword evidence="4" id="KW-1185">Reference proteome</keyword>
<feature type="signal peptide" evidence="2">
    <location>
        <begin position="1"/>
        <end position="17"/>
    </location>
</feature>
<dbReference type="Proteomes" id="UP000193067">
    <property type="component" value="Unassembled WGS sequence"/>
</dbReference>